<dbReference type="AlphaFoldDB" id="A0A0C9XM89"/>
<evidence type="ECO:0000313" key="3">
    <source>
        <dbReference type="Proteomes" id="UP000054477"/>
    </source>
</evidence>
<dbReference type="Gene3D" id="3.40.50.1820">
    <property type="entry name" value="alpha/beta hydrolase"/>
    <property type="match status" value="2"/>
</dbReference>
<feature type="domain" description="Carboxylesterase type B" evidence="1">
    <location>
        <begin position="73"/>
        <end position="120"/>
    </location>
</feature>
<dbReference type="HOGENOM" id="CLU_752403_0_0_1"/>
<dbReference type="SUPFAM" id="SSF53474">
    <property type="entry name" value="alpha/beta-Hydrolases"/>
    <property type="match status" value="1"/>
</dbReference>
<evidence type="ECO:0000259" key="1">
    <source>
        <dbReference type="Pfam" id="PF00135"/>
    </source>
</evidence>
<reference evidence="2 3" key="1">
    <citation type="submission" date="2014-04" db="EMBL/GenBank/DDBJ databases">
        <authorList>
            <consortium name="DOE Joint Genome Institute"/>
            <person name="Kuo A."/>
            <person name="Kohler A."/>
            <person name="Nagy L.G."/>
            <person name="Floudas D."/>
            <person name="Copeland A."/>
            <person name="Barry K.W."/>
            <person name="Cichocki N."/>
            <person name="Veneault-Fourrey C."/>
            <person name="LaButti K."/>
            <person name="Lindquist E.A."/>
            <person name="Lipzen A."/>
            <person name="Lundell T."/>
            <person name="Morin E."/>
            <person name="Murat C."/>
            <person name="Sun H."/>
            <person name="Tunlid A."/>
            <person name="Henrissat B."/>
            <person name="Grigoriev I.V."/>
            <person name="Hibbett D.S."/>
            <person name="Martin F."/>
            <person name="Nordberg H.P."/>
            <person name="Cantor M.N."/>
            <person name="Hua S.X."/>
        </authorList>
    </citation>
    <scope>NUCLEOTIDE SEQUENCE [LARGE SCALE GENOMIC DNA]</scope>
    <source>
        <strain evidence="2 3">LaAM-08-1</strain>
    </source>
</reference>
<dbReference type="Pfam" id="PF00135">
    <property type="entry name" value="COesterase"/>
    <property type="match status" value="1"/>
</dbReference>
<name>A0A0C9XM89_9AGAR</name>
<sequence length="368" mass="40348">MAFVTGVRGIFQRPCGEPQDQRMIAQALTGLLLHLVASSAVPLAGPTVTLDSATVLACGLPRPARAPGTSDGKTSKFLGVPFAQSPVGDLRFRLPQSLPSYQSNFKVTNFGLSCMQQAITFPILKGAAAEVSNQLFNSLFNKIFPDSEDLDIRRYTTFTGSTFDPGESSGGFQIGGSSHPNLIPLLLGMTVSDFYRAKKQGKMASLISVYMIAKREALRGVQKYISQFGGDPAKVTIWSHFNIPAHVGGWRRITRTFARYFYAIGSPIPIGDIRHGQKYYDSLVRDTGCSAPRRWLLQHTVGKQNIWGFVHKRLEFALILGAFHTSDLLDVYGGGEMADYLNHFVNTLDPNRSGALQWPQYTSQPPGP</sequence>
<evidence type="ECO:0000313" key="2">
    <source>
        <dbReference type="EMBL" id="KIK06206.1"/>
    </source>
</evidence>
<dbReference type="EMBL" id="KN838554">
    <property type="protein sequence ID" value="KIK06206.1"/>
    <property type="molecule type" value="Genomic_DNA"/>
</dbReference>
<dbReference type="STRING" id="1095629.A0A0C9XM89"/>
<dbReference type="InterPro" id="IPR050309">
    <property type="entry name" value="Type-B_Carboxylest/Lipase"/>
</dbReference>
<organism evidence="2 3">
    <name type="scientific">Laccaria amethystina LaAM-08-1</name>
    <dbReference type="NCBI Taxonomy" id="1095629"/>
    <lineage>
        <taxon>Eukaryota</taxon>
        <taxon>Fungi</taxon>
        <taxon>Dikarya</taxon>
        <taxon>Basidiomycota</taxon>
        <taxon>Agaricomycotina</taxon>
        <taxon>Agaricomycetes</taxon>
        <taxon>Agaricomycetidae</taxon>
        <taxon>Agaricales</taxon>
        <taxon>Agaricineae</taxon>
        <taxon>Hydnangiaceae</taxon>
        <taxon>Laccaria</taxon>
    </lineage>
</organism>
<protein>
    <recommendedName>
        <fullName evidence="1">Carboxylesterase type B domain-containing protein</fullName>
    </recommendedName>
</protein>
<proteinExistence type="predicted"/>
<dbReference type="InterPro" id="IPR029058">
    <property type="entry name" value="AB_hydrolase_fold"/>
</dbReference>
<keyword evidence="3" id="KW-1185">Reference proteome</keyword>
<reference evidence="3" key="2">
    <citation type="submission" date="2015-01" db="EMBL/GenBank/DDBJ databases">
        <title>Evolutionary Origins and Diversification of the Mycorrhizal Mutualists.</title>
        <authorList>
            <consortium name="DOE Joint Genome Institute"/>
            <consortium name="Mycorrhizal Genomics Consortium"/>
            <person name="Kohler A."/>
            <person name="Kuo A."/>
            <person name="Nagy L.G."/>
            <person name="Floudas D."/>
            <person name="Copeland A."/>
            <person name="Barry K.W."/>
            <person name="Cichocki N."/>
            <person name="Veneault-Fourrey C."/>
            <person name="LaButti K."/>
            <person name="Lindquist E.A."/>
            <person name="Lipzen A."/>
            <person name="Lundell T."/>
            <person name="Morin E."/>
            <person name="Murat C."/>
            <person name="Riley R."/>
            <person name="Ohm R."/>
            <person name="Sun H."/>
            <person name="Tunlid A."/>
            <person name="Henrissat B."/>
            <person name="Grigoriev I.V."/>
            <person name="Hibbett D.S."/>
            <person name="Martin F."/>
        </authorList>
    </citation>
    <scope>NUCLEOTIDE SEQUENCE [LARGE SCALE GENOMIC DNA]</scope>
    <source>
        <strain evidence="3">LaAM-08-1</strain>
    </source>
</reference>
<dbReference type="Proteomes" id="UP000054477">
    <property type="component" value="Unassembled WGS sequence"/>
</dbReference>
<accession>A0A0C9XM89</accession>
<dbReference type="OrthoDB" id="3045817at2759"/>
<dbReference type="PANTHER" id="PTHR11559">
    <property type="entry name" value="CARBOXYLESTERASE"/>
    <property type="match status" value="1"/>
</dbReference>
<dbReference type="InterPro" id="IPR002018">
    <property type="entry name" value="CarbesteraseB"/>
</dbReference>
<gene>
    <name evidence="2" type="ORF">K443DRAFT_635057</name>
</gene>